<dbReference type="Proteomes" id="UP000224056">
    <property type="component" value="Chromosome"/>
</dbReference>
<reference evidence="2 3" key="1">
    <citation type="submission" date="2016-10" db="EMBL/GenBank/DDBJ databases">
        <title>The whole genome sequencing and assembly of B. asteroides DSM 20089 strain.</title>
        <authorList>
            <person name="Lee Y.-J."/>
            <person name="Park M.-K."/>
            <person name="Yi H."/>
            <person name="Bahn Y.-S."/>
            <person name="Kim J.F."/>
            <person name="Lee D.-W."/>
        </authorList>
    </citation>
    <scope>NUCLEOTIDE SEQUENCE [LARGE SCALE GENOMIC DNA]</scope>
    <source>
        <strain evidence="2 3">DSM 20089</strain>
    </source>
</reference>
<proteinExistence type="predicted"/>
<name>A0AAD0EU08_9BIFI</name>
<dbReference type="GeneID" id="93051495"/>
<evidence type="ECO:0000313" key="3">
    <source>
        <dbReference type="Proteomes" id="UP000224056"/>
    </source>
</evidence>
<evidence type="ECO:0000313" key="2">
    <source>
        <dbReference type="EMBL" id="ATO40774.1"/>
    </source>
</evidence>
<sequence>MTWSRPSSSFSKANQMGLADPQSSTQCYDSSMWKSTIGRFSNSALDKDRSEHMDRAKTSMQCLEKASKLMIAPGSSFTQSDESSQISTLRGQVKTEITNTSWKAVFAKEDNEFNGLMDEIRSKVDGLGFKQVLNVDMKNAKDQNTAHVNVKKRLTNCRRRKAADSTPDGRAGQPWRPHACTSWERVAGR</sequence>
<protein>
    <submittedName>
        <fullName evidence="2">Uncharacterized protein</fullName>
    </submittedName>
</protein>
<dbReference type="RefSeq" id="WP_015021219.1">
    <property type="nucleotide sequence ID" value="NZ_CP017696.1"/>
</dbReference>
<evidence type="ECO:0000256" key="1">
    <source>
        <dbReference type="SAM" id="MobiDB-lite"/>
    </source>
</evidence>
<feature type="compositionally biased region" description="Polar residues" evidence="1">
    <location>
        <begin position="1"/>
        <end position="14"/>
    </location>
</feature>
<feature type="region of interest" description="Disordered" evidence="1">
    <location>
        <begin position="157"/>
        <end position="189"/>
    </location>
</feature>
<dbReference type="AlphaFoldDB" id="A0AAD0EU08"/>
<gene>
    <name evidence="2" type="ORF">BA20089_00170</name>
</gene>
<feature type="region of interest" description="Disordered" evidence="1">
    <location>
        <begin position="1"/>
        <end position="26"/>
    </location>
</feature>
<organism evidence="2 3">
    <name type="scientific">Bifidobacterium asteroides DSM 20089</name>
    <dbReference type="NCBI Taxonomy" id="1437594"/>
    <lineage>
        <taxon>Bacteria</taxon>
        <taxon>Bacillati</taxon>
        <taxon>Actinomycetota</taxon>
        <taxon>Actinomycetes</taxon>
        <taxon>Bifidobacteriales</taxon>
        <taxon>Bifidobacteriaceae</taxon>
        <taxon>Bifidobacterium</taxon>
    </lineage>
</organism>
<accession>A0AAD0EU08</accession>
<dbReference type="EMBL" id="CP017696">
    <property type="protein sequence ID" value="ATO40774.1"/>
    <property type="molecule type" value="Genomic_DNA"/>
</dbReference>